<dbReference type="Proteomes" id="UP000011096">
    <property type="component" value="Unassembled WGS sequence"/>
</dbReference>
<gene>
    <name evidence="2" type="ORF">CGGC5_v014673</name>
</gene>
<protein>
    <submittedName>
        <fullName evidence="2">Uncharacterized protein</fullName>
    </submittedName>
</protein>
<dbReference type="GeneID" id="43613632"/>
<reference evidence="2 3" key="2">
    <citation type="submission" date="2020-04" db="EMBL/GenBank/DDBJ databases">
        <title>Genome sequencing and assembly of multiple isolates from the Colletotrichum gloeosporioides species complex.</title>
        <authorList>
            <person name="Gan P."/>
            <person name="Shirasu K."/>
        </authorList>
    </citation>
    <scope>NUCLEOTIDE SEQUENCE [LARGE SCALE GENOMIC DNA]</scope>
    <source>
        <strain evidence="2 3">Nara gc5</strain>
    </source>
</reference>
<comment type="caution">
    <text evidence="2">The sequence shown here is derived from an EMBL/GenBank/DDBJ whole genome shotgun (WGS) entry which is preliminary data.</text>
</comment>
<name>A0A7J6IIU2_COLFN</name>
<evidence type="ECO:0000256" key="1">
    <source>
        <dbReference type="SAM" id="MobiDB-lite"/>
    </source>
</evidence>
<organism evidence="2 3">
    <name type="scientific">Colletotrichum fructicola (strain Nara gc5)</name>
    <name type="common">Anthracnose fungus</name>
    <name type="synonym">Colletotrichum gloeosporioides (strain Nara gc5)</name>
    <dbReference type="NCBI Taxonomy" id="1213859"/>
    <lineage>
        <taxon>Eukaryota</taxon>
        <taxon>Fungi</taxon>
        <taxon>Dikarya</taxon>
        <taxon>Ascomycota</taxon>
        <taxon>Pezizomycotina</taxon>
        <taxon>Sordariomycetes</taxon>
        <taxon>Hypocreomycetidae</taxon>
        <taxon>Glomerellales</taxon>
        <taxon>Glomerellaceae</taxon>
        <taxon>Colletotrichum</taxon>
        <taxon>Colletotrichum gloeosporioides species complex</taxon>
    </lineage>
</organism>
<dbReference type="EMBL" id="ANPB02000009">
    <property type="protein sequence ID" value="KAF4476471.1"/>
    <property type="molecule type" value="Genomic_DNA"/>
</dbReference>
<evidence type="ECO:0000313" key="3">
    <source>
        <dbReference type="Proteomes" id="UP000011096"/>
    </source>
</evidence>
<feature type="region of interest" description="Disordered" evidence="1">
    <location>
        <begin position="112"/>
        <end position="144"/>
    </location>
</feature>
<keyword evidence="3" id="KW-1185">Reference proteome</keyword>
<proteinExistence type="predicted"/>
<dbReference type="RefSeq" id="XP_031890722.1">
    <property type="nucleotide sequence ID" value="XM_032029554.1"/>
</dbReference>
<dbReference type="AlphaFoldDB" id="A0A7J6IIU2"/>
<accession>A0A7J6IIU2</accession>
<evidence type="ECO:0000313" key="2">
    <source>
        <dbReference type="EMBL" id="KAF4476471.1"/>
    </source>
</evidence>
<reference evidence="2 3" key="1">
    <citation type="submission" date="2012-08" db="EMBL/GenBank/DDBJ databases">
        <authorList>
            <person name="Gan P.H.P."/>
            <person name="Ikeda K."/>
            <person name="Irieda H."/>
            <person name="Narusaka M."/>
            <person name="O'Connell R.J."/>
            <person name="Narusaka Y."/>
            <person name="Takano Y."/>
            <person name="Kubo Y."/>
            <person name="Shirasu K."/>
        </authorList>
    </citation>
    <scope>NUCLEOTIDE SEQUENCE [LARGE SCALE GENOMIC DNA]</scope>
    <source>
        <strain evidence="2 3">Nara gc5</strain>
    </source>
</reference>
<dbReference type="OrthoDB" id="4831993at2759"/>
<sequence>MGGNILGEFDKQRLKRHFRLTVIEDLTLDNAPVELVRQRFWTWVSDLPPEGDQQQDVPPIEHRDPVLFSNPLYVDTECLESLLAYEKAVEDGQHEDDASDLVFVKAINAEQPWARNDSEDEEEDMDEEENNDQHGGNNDVQKDNQHDPEYYWMLVTCTYLGGYWEQMGLGCQWHRQFSSCRYPQKQRWEPS</sequence>
<feature type="compositionally biased region" description="Acidic residues" evidence="1">
    <location>
        <begin position="118"/>
        <end position="130"/>
    </location>
</feature>
<dbReference type="InParanoid" id="A0A7J6IIU2"/>